<evidence type="ECO:0000313" key="3">
    <source>
        <dbReference type="EMBL" id="RDK89128.1"/>
    </source>
</evidence>
<proteinExistence type="predicted"/>
<dbReference type="GO" id="GO:0016491">
    <property type="term" value="F:oxidoreductase activity"/>
    <property type="evidence" value="ECO:0007669"/>
    <property type="project" value="UniProtKB-KW"/>
</dbReference>
<evidence type="ECO:0000256" key="1">
    <source>
        <dbReference type="ARBA" id="ARBA00023002"/>
    </source>
</evidence>
<dbReference type="Gene3D" id="3.30.9.10">
    <property type="entry name" value="D-Amino Acid Oxidase, subunit A, domain 2"/>
    <property type="match status" value="1"/>
</dbReference>
<dbReference type="InterPro" id="IPR036188">
    <property type="entry name" value="FAD/NAD-bd_sf"/>
</dbReference>
<dbReference type="Gene3D" id="3.50.50.60">
    <property type="entry name" value="FAD/NAD(P)-binding domain"/>
    <property type="match status" value="1"/>
</dbReference>
<organism evidence="3 4">
    <name type="scientific">Marinirhabdus gelatinilytica</name>
    <dbReference type="NCBI Taxonomy" id="1703343"/>
    <lineage>
        <taxon>Bacteria</taxon>
        <taxon>Pseudomonadati</taxon>
        <taxon>Bacteroidota</taxon>
        <taxon>Flavobacteriia</taxon>
        <taxon>Flavobacteriales</taxon>
        <taxon>Flavobacteriaceae</taxon>
    </lineage>
</organism>
<dbReference type="AlphaFoldDB" id="A0A370QLA2"/>
<keyword evidence="1" id="KW-0560">Oxidoreductase</keyword>
<dbReference type="PANTHER" id="PTHR13847">
    <property type="entry name" value="SARCOSINE DEHYDROGENASE-RELATED"/>
    <property type="match status" value="1"/>
</dbReference>
<dbReference type="GO" id="GO:0005737">
    <property type="term" value="C:cytoplasm"/>
    <property type="evidence" value="ECO:0007669"/>
    <property type="project" value="TreeGrafter"/>
</dbReference>
<reference evidence="3 4" key="1">
    <citation type="submission" date="2018-07" db="EMBL/GenBank/DDBJ databases">
        <title>Genomic Encyclopedia of Type Strains, Phase IV (KMG-IV): sequencing the most valuable type-strain genomes for metagenomic binning, comparative biology and taxonomic classification.</title>
        <authorList>
            <person name="Goeker M."/>
        </authorList>
    </citation>
    <scope>NUCLEOTIDE SEQUENCE [LARGE SCALE GENOMIC DNA]</scope>
    <source>
        <strain evidence="3 4">DSM 101478</strain>
    </source>
</reference>
<dbReference type="SUPFAM" id="SSF54373">
    <property type="entry name" value="FAD-linked reductases, C-terminal domain"/>
    <property type="match status" value="1"/>
</dbReference>
<protein>
    <submittedName>
        <fullName evidence="3">Glycine/D-amino acid oxidase-like deaminating enzyme</fullName>
    </submittedName>
</protein>
<dbReference type="OrthoDB" id="214253at2"/>
<feature type="domain" description="FAD dependent oxidoreductase" evidence="2">
    <location>
        <begin position="5"/>
        <end position="334"/>
    </location>
</feature>
<accession>A0A370QLA2</accession>
<dbReference type="RefSeq" id="WP_115122768.1">
    <property type="nucleotide sequence ID" value="NZ_QRAO01000001.1"/>
</dbReference>
<dbReference type="InterPro" id="IPR006076">
    <property type="entry name" value="FAD-dep_OxRdtase"/>
</dbReference>
<dbReference type="Proteomes" id="UP000255317">
    <property type="component" value="Unassembled WGS sequence"/>
</dbReference>
<name>A0A370QLA2_9FLAO</name>
<gene>
    <name evidence="3" type="ORF">C8D94_1011008</name>
</gene>
<evidence type="ECO:0000259" key="2">
    <source>
        <dbReference type="Pfam" id="PF01266"/>
    </source>
</evidence>
<dbReference type="EMBL" id="QRAO01000001">
    <property type="protein sequence ID" value="RDK89128.1"/>
    <property type="molecule type" value="Genomic_DNA"/>
</dbReference>
<comment type="caution">
    <text evidence="3">The sequence shown here is derived from an EMBL/GenBank/DDBJ whole genome shotgun (WGS) entry which is preliminary data.</text>
</comment>
<sequence length="354" mass="39284">MKQVDYIIVGFGIAGLCFAETLLQHGKTFIVVEDGKEGATTVSGGVLNPTVLKRFTAAWNAAQFFEKALPFYRTLGQGLGKQIIRPISIHRIFNAVEEQNNWIVASDKNELSQFLSTEIVKNKNLSINAPLGLGVVTGGAIINPPQLIEHYRIFLKEKKLLVSETFNYQSLSSSNGGVTYSNISAKQIVFAQGTAVRDNPYFQLSVSPMGSKEFVGNKGEYIIFRAPKLQLKEVLKGPVMIIPLGDHCYKVGASFGRDEFSTGTTQEAREEIVSKLKKMISCDFDVLDQVSGIRPTVKDRKPLLGNFPENKNVYFLNGLGTRGLSMAPLLAEWLFQYVENHKKLPESVNVKRFL</sequence>
<dbReference type="SUPFAM" id="SSF51971">
    <property type="entry name" value="Nucleotide-binding domain"/>
    <property type="match status" value="1"/>
</dbReference>
<dbReference type="PANTHER" id="PTHR13847:SF289">
    <property type="entry name" value="GLYCINE OXIDASE"/>
    <property type="match status" value="1"/>
</dbReference>
<dbReference type="Pfam" id="PF01266">
    <property type="entry name" value="DAO"/>
    <property type="match status" value="1"/>
</dbReference>
<evidence type="ECO:0000313" key="4">
    <source>
        <dbReference type="Proteomes" id="UP000255317"/>
    </source>
</evidence>
<keyword evidence="4" id="KW-1185">Reference proteome</keyword>